<dbReference type="SUPFAM" id="SSF55424">
    <property type="entry name" value="FAD/NAD-linked reductases, dimerisation (C-terminal) domain"/>
    <property type="match status" value="1"/>
</dbReference>
<dbReference type="PANTHER" id="PTHR43557:SF2">
    <property type="entry name" value="RIESKE DOMAIN-CONTAINING PROTEIN-RELATED"/>
    <property type="match status" value="1"/>
</dbReference>
<keyword evidence="3" id="KW-0274">FAD</keyword>
<dbReference type="PRINTS" id="PR00368">
    <property type="entry name" value="FADPNR"/>
</dbReference>
<feature type="region of interest" description="Disordered" evidence="5">
    <location>
        <begin position="421"/>
        <end position="457"/>
    </location>
</feature>
<evidence type="ECO:0000256" key="3">
    <source>
        <dbReference type="ARBA" id="ARBA00022827"/>
    </source>
</evidence>
<protein>
    <submittedName>
        <fullName evidence="8">Pyridine nucleotide-disulfide oxidoreductase</fullName>
    </submittedName>
</protein>
<dbReference type="InterPro" id="IPR028202">
    <property type="entry name" value="Reductase_C"/>
</dbReference>
<dbReference type="Gene3D" id="3.50.50.60">
    <property type="entry name" value="FAD/NAD(P)-binding domain"/>
    <property type="match status" value="2"/>
</dbReference>
<evidence type="ECO:0000313" key="9">
    <source>
        <dbReference type="Proteomes" id="UP000286931"/>
    </source>
</evidence>
<dbReference type="Pfam" id="PF07992">
    <property type="entry name" value="Pyr_redox_2"/>
    <property type="match status" value="1"/>
</dbReference>
<dbReference type="GO" id="GO:0005737">
    <property type="term" value="C:cytoplasm"/>
    <property type="evidence" value="ECO:0007669"/>
    <property type="project" value="TreeGrafter"/>
</dbReference>
<keyword evidence="2" id="KW-0285">Flavoprotein</keyword>
<keyword evidence="4" id="KW-0560">Oxidoreductase</keyword>
<evidence type="ECO:0000259" key="7">
    <source>
        <dbReference type="Pfam" id="PF14759"/>
    </source>
</evidence>
<feature type="domain" description="FAD/NAD(P)-binding" evidence="6">
    <location>
        <begin position="7"/>
        <end position="303"/>
    </location>
</feature>
<dbReference type="Pfam" id="PF14759">
    <property type="entry name" value="Reductase_C"/>
    <property type="match status" value="1"/>
</dbReference>
<dbReference type="PRINTS" id="PR00411">
    <property type="entry name" value="PNDRDTASEI"/>
</dbReference>
<evidence type="ECO:0000256" key="4">
    <source>
        <dbReference type="ARBA" id="ARBA00023002"/>
    </source>
</evidence>
<dbReference type="InterPro" id="IPR023753">
    <property type="entry name" value="FAD/NAD-binding_dom"/>
</dbReference>
<evidence type="ECO:0000259" key="6">
    <source>
        <dbReference type="Pfam" id="PF07992"/>
    </source>
</evidence>
<dbReference type="SUPFAM" id="SSF51905">
    <property type="entry name" value="FAD/NAD(P)-binding domain"/>
    <property type="match status" value="2"/>
</dbReference>
<dbReference type="InterPro" id="IPR036188">
    <property type="entry name" value="FAD/NAD-bd_sf"/>
</dbReference>
<evidence type="ECO:0000313" key="8">
    <source>
        <dbReference type="EMBL" id="GCD97770.1"/>
    </source>
</evidence>
<name>A0A401YT27_9ACTN</name>
<reference evidence="8 9" key="1">
    <citation type="submission" date="2018-12" db="EMBL/GenBank/DDBJ databases">
        <title>Draft genome sequence of Embleya hyalina NBRC 13850T.</title>
        <authorList>
            <person name="Komaki H."/>
            <person name="Hosoyama A."/>
            <person name="Kimura A."/>
            <person name="Ichikawa N."/>
            <person name="Tamura T."/>
        </authorList>
    </citation>
    <scope>NUCLEOTIDE SEQUENCE [LARGE SCALE GENOMIC DNA]</scope>
    <source>
        <strain evidence="8 9">NBRC 13850</strain>
    </source>
</reference>
<dbReference type="EMBL" id="BIFH01000025">
    <property type="protein sequence ID" value="GCD97770.1"/>
    <property type="molecule type" value="Genomic_DNA"/>
</dbReference>
<proteinExistence type="predicted"/>
<sequence>MGDETHHHVIVGGSAAGISAALALRRHGFAGRVTVVEAGDELPYERPPLSKALAGGEHAFLHAILPRQAYSEHRITLLTATRVLALDPDRRAVELDDGQTLYADRVLLATGMLARTLPVPGADLRGVLTLRDVRDARELAARLRAGGPVVVVGGGFIGLEVAAVAREAGLDVTVVEIGARPLEGPLGPVLAARMTGLHERAGVRLRTGESVTALIGDTDVTGVRLGNGQVLPAATVLVGVGVRPDTALAEAAGVLCDEGIVVDRHCRTNVPWILAAGDATNQAHPHLPTRGRIEHWDNAMQQGAVAGAVLAGVPESHTALPYFYSEQYGRTLQMYGRPAPGDEFVLRAEAADAVDPVDPAEAGEPADGRFLGFWTRGGVPVAAAGLDRPRELHAARVLIERRVPVHAAALASPTTDLRALAKPSAAPGPLAARLRSRPEARSPHAGDPGIAIGTEAP</sequence>
<dbReference type="InterPro" id="IPR016156">
    <property type="entry name" value="FAD/NAD-linked_Rdtase_dimer_sf"/>
</dbReference>
<dbReference type="AlphaFoldDB" id="A0A401YT27"/>
<dbReference type="GO" id="GO:0016651">
    <property type="term" value="F:oxidoreductase activity, acting on NAD(P)H"/>
    <property type="evidence" value="ECO:0007669"/>
    <property type="project" value="TreeGrafter"/>
</dbReference>
<keyword evidence="9" id="KW-1185">Reference proteome</keyword>
<evidence type="ECO:0000256" key="5">
    <source>
        <dbReference type="SAM" id="MobiDB-lite"/>
    </source>
</evidence>
<dbReference type="Proteomes" id="UP000286931">
    <property type="component" value="Unassembled WGS sequence"/>
</dbReference>
<comment type="cofactor">
    <cofactor evidence="1">
        <name>FAD</name>
        <dbReference type="ChEBI" id="CHEBI:57692"/>
    </cofactor>
</comment>
<evidence type="ECO:0000256" key="2">
    <source>
        <dbReference type="ARBA" id="ARBA00022630"/>
    </source>
</evidence>
<organism evidence="8 9">
    <name type="scientific">Embleya hyalina</name>
    <dbReference type="NCBI Taxonomy" id="516124"/>
    <lineage>
        <taxon>Bacteria</taxon>
        <taxon>Bacillati</taxon>
        <taxon>Actinomycetota</taxon>
        <taxon>Actinomycetes</taxon>
        <taxon>Kitasatosporales</taxon>
        <taxon>Streptomycetaceae</taxon>
        <taxon>Embleya</taxon>
    </lineage>
</organism>
<comment type="caution">
    <text evidence="8">The sequence shown here is derived from an EMBL/GenBank/DDBJ whole genome shotgun (WGS) entry which is preliminary data.</text>
</comment>
<gene>
    <name evidence="8" type="ORF">EHYA_05466</name>
</gene>
<dbReference type="InterPro" id="IPR050446">
    <property type="entry name" value="FAD-oxidoreductase/Apoptosis"/>
</dbReference>
<dbReference type="Gene3D" id="3.30.390.30">
    <property type="match status" value="1"/>
</dbReference>
<evidence type="ECO:0000256" key="1">
    <source>
        <dbReference type="ARBA" id="ARBA00001974"/>
    </source>
</evidence>
<feature type="domain" description="Reductase C-terminal" evidence="7">
    <location>
        <begin position="363"/>
        <end position="421"/>
    </location>
</feature>
<dbReference type="RefSeq" id="WP_126639728.1">
    <property type="nucleotide sequence ID" value="NZ_BIFH01000025.1"/>
</dbReference>
<accession>A0A401YT27</accession>
<dbReference type="OrthoDB" id="3568330at2"/>
<dbReference type="PANTHER" id="PTHR43557">
    <property type="entry name" value="APOPTOSIS-INDUCING FACTOR 1"/>
    <property type="match status" value="1"/>
</dbReference>